<organism evidence="4 5">
    <name type="scientific">Skermanella stibiiresistens SB22</name>
    <dbReference type="NCBI Taxonomy" id="1385369"/>
    <lineage>
        <taxon>Bacteria</taxon>
        <taxon>Pseudomonadati</taxon>
        <taxon>Pseudomonadota</taxon>
        <taxon>Alphaproteobacteria</taxon>
        <taxon>Rhodospirillales</taxon>
        <taxon>Azospirillaceae</taxon>
        <taxon>Skermanella</taxon>
    </lineage>
</organism>
<dbReference type="CDD" id="cd05387">
    <property type="entry name" value="BY-kinase"/>
    <property type="match status" value="1"/>
</dbReference>
<protein>
    <submittedName>
        <fullName evidence="4">Protein-tyrosine kinase</fullName>
    </submittedName>
</protein>
<evidence type="ECO:0000256" key="3">
    <source>
        <dbReference type="SAM" id="MobiDB-lite"/>
    </source>
</evidence>
<dbReference type="STRING" id="1385369.N825_27300"/>
<keyword evidence="1" id="KW-0547">Nucleotide-binding</keyword>
<evidence type="ECO:0000313" key="4">
    <source>
        <dbReference type="EMBL" id="EWY41271.1"/>
    </source>
</evidence>
<keyword evidence="2" id="KW-0067">ATP-binding</keyword>
<dbReference type="Proteomes" id="UP000019486">
    <property type="component" value="Unassembled WGS sequence"/>
</dbReference>
<dbReference type="GO" id="GO:0005886">
    <property type="term" value="C:plasma membrane"/>
    <property type="evidence" value="ECO:0007669"/>
    <property type="project" value="TreeGrafter"/>
</dbReference>
<sequence>MDLIHRAVRQSNAARRAQVEEQPPALEPQASPRLAPVAPPAWEAADPVEKQGADRPGIREISIDPAHLRDMGLIHPGDRRSRLAEEMRLLKRRLIQKMNPMDADATGRTNMVMVTSAVPGEGKSFISLNLALSFVADEHFDVLLIDADAMRPSILRMLGLPPARGLSDLLLEPDLDPSEVLLRDSKMRLTLLPSGGEVPSATDLYASPSMKELITRLAHQQPNRIVILDAPPVLATTEPVVLSHLVDQVLMVVEANRTPQAQVQHALDLLEPCDNVNLILNKSAVTKTSEHFGSYYSGYSKGRYGYGSSKDAKDEAGKGKTAASEEKA</sequence>
<reference evidence="4 5" key="1">
    <citation type="submission" date="2013-08" db="EMBL/GenBank/DDBJ databases">
        <title>The genome sequence of Skermanella stibiiresistens.</title>
        <authorList>
            <person name="Zhu W."/>
            <person name="Wang G."/>
        </authorList>
    </citation>
    <scope>NUCLEOTIDE SEQUENCE [LARGE SCALE GENOMIC DNA]</scope>
    <source>
        <strain evidence="4 5">SB22</strain>
    </source>
</reference>
<dbReference type="EMBL" id="AVFL01000004">
    <property type="protein sequence ID" value="EWY41271.1"/>
    <property type="molecule type" value="Genomic_DNA"/>
</dbReference>
<feature type="region of interest" description="Disordered" evidence="3">
    <location>
        <begin position="307"/>
        <end position="328"/>
    </location>
</feature>
<name>W9H966_9PROT</name>
<dbReference type="SUPFAM" id="SSF52540">
    <property type="entry name" value="P-loop containing nucleoside triphosphate hydrolases"/>
    <property type="match status" value="1"/>
</dbReference>
<dbReference type="Pfam" id="PF10609">
    <property type="entry name" value="ParA"/>
    <property type="match status" value="1"/>
</dbReference>
<dbReference type="InterPro" id="IPR050445">
    <property type="entry name" value="Bact_polysacc_biosynth/exp"/>
</dbReference>
<keyword evidence="4" id="KW-0418">Kinase</keyword>
<dbReference type="AlphaFoldDB" id="W9H966"/>
<dbReference type="InterPro" id="IPR033756">
    <property type="entry name" value="YlxH/NBP35"/>
</dbReference>
<dbReference type="InterPro" id="IPR027417">
    <property type="entry name" value="P-loop_NTPase"/>
</dbReference>
<evidence type="ECO:0000313" key="5">
    <source>
        <dbReference type="Proteomes" id="UP000019486"/>
    </source>
</evidence>
<accession>W9H966</accession>
<feature type="compositionally biased region" description="Basic and acidic residues" evidence="3">
    <location>
        <begin position="310"/>
        <end position="328"/>
    </location>
</feature>
<proteinExistence type="predicted"/>
<gene>
    <name evidence="4" type="ORF">N825_27300</name>
</gene>
<comment type="caution">
    <text evidence="4">The sequence shown here is derived from an EMBL/GenBank/DDBJ whole genome shotgun (WGS) entry which is preliminary data.</text>
</comment>
<keyword evidence="4" id="KW-0808">Transferase</keyword>
<dbReference type="GO" id="GO:0004713">
    <property type="term" value="F:protein tyrosine kinase activity"/>
    <property type="evidence" value="ECO:0007669"/>
    <property type="project" value="UniProtKB-KW"/>
</dbReference>
<dbReference type="PATRIC" id="fig|1385369.3.peg.1398"/>
<dbReference type="PANTHER" id="PTHR32309">
    <property type="entry name" value="TYROSINE-PROTEIN KINASE"/>
    <property type="match status" value="1"/>
</dbReference>
<evidence type="ECO:0000256" key="2">
    <source>
        <dbReference type="ARBA" id="ARBA00022840"/>
    </source>
</evidence>
<dbReference type="OrthoDB" id="230260at2"/>
<dbReference type="InterPro" id="IPR005702">
    <property type="entry name" value="Wzc-like_C"/>
</dbReference>
<dbReference type="GO" id="GO:0005524">
    <property type="term" value="F:ATP binding"/>
    <property type="evidence" value="ECO:0007669"/>
    <property type="project" value="UniProtKB-KW"/>
</dbReference>
<dbReference type="RefSeq" id="WP_063833674.1">
    <property type="nucleotide sequence ID" value="NZ_AVFL01000004.1"/>
</dbReference>
<evidence type="ECO:0000256" key="1">
    <source>
        <dbReference type="ARBA" id="ARBA00022741"/>
    </source>
</evidence>
<keyword evidence="4" id="KW-0829">Tyrosine-protein kinase</keyword>
<feature type="region of interest" description="Disordered" evidence="3">
    <location>
        <begin position="1"/>
        <end position="34"/>
    </location>
</feature>
<keyword evidence="5" id="KW-1185">Reference proteome</keyword>
<dbReference type="PANTHER" id="PTHR32309:SF13">
    <property type="entry name" value="FERRIC ENTEROBACTIN TRANSPORT PROTEIN FEPE"/>
    <property type="match status" value="1"/>
</dbReference>
<dbReference type="Gene3D" id="3.40.50.300">
    <property type="entry name" value="P-loop containing nucleotide triphosphate hydrolases"/>
    <property type="match status" value="1"/>
</dbReference>